<dbReference type="FunFam" id="1.10.10.60:FF:000374">
    <property type="entry name" value="Arginine-glutamic acid dipeptide repeat protein"/>
    <property type="match status" value="1"/>
</dbReference>
<dbReference type="PANTHER" id="PTHR13859:SF31">
    <property type="entry name" value="ELM2 DOMAIN-CONTAINING PROTEIN"/>
    <property type="match status" value="1"/>
</dbReference>
<evidence type="ECO:0000256" key="4">
    <source>
        <dbReference type="ARBA" id="ARBA00023242"/>
    </source>
</evidence>
<dbReference type="STRING" id="2094558.A0A314YIS7"/>
<dbReference type="PANTHER" id="PTHR13859">
    <property type="entry name" value="ATROPHIN-RELATED"/>
    <property type="match status" value="1"/>
</dbReference>
<gene>
    <name evidence="7" type="ORF">Pyn_06501</name>
</gene>
<dbReference type="Gene3D" id="1.10.10.60">
    <property type="entry name" value="Homeodomain-like"/>
    <property type="match status" value="1"/>
</dbReference>
<reference evidence="7 8" key="1">
    <citation type="submission" date="2018-02" db="EMBL/GenBank/DDBJ databases">
        <title>Draft genome of wild Prunus yedoensis var. nudiflora.</title>
        <authorList>
            <person name="Baek S."/>
            <person name="Kim J.-H."/>
            <person name="Choi K."/>
            <person name="Kim G.-B."/>
            <person name="Cho A."/>
            <person name="Jang H."/>
            <person name="Shin C.-H."/>
            <person name="Yu H.-J."/>
            <person name="Mun J.-H."/>
        </authorList>
    </citation>
    <scope>NUCLEOTIDE SEQUENCE [LARGE SCALE GENOMIC DNA]</scope>
    <source>
        <strain evidence="8">cv. Jeju island</strain>
        <tissue evidence="7">Leaf</tissue>
    </source>
</reference>
<dbReference type="EMBL" id="PJQY01000954">
    <property type="protein sequence ID" value="PQQ06483.1"/>
    <property type="molecule type" value="Genomic_DNA"/>
</dbReference>
<keyword evidence="2" id="KW-0805">Transcription regulation</keyword>
<keyword evidence="8" id="KW-1185">Reference proteome</keyword>
<feature type="compositionally biased region" description="Basic residues" evidence="5">
    <location>
        <begin position="686"/>
        <end position="700"/>
    </location>
</feature>
<dbReference type="InterPro" id="IPR009057">
    <property type="entry name" value="Homeodomain-like_sf"/>
</dbReference>
<organism evidence="7 8">
    <name type="scientific">Prunus yedoensis var. nudiflora</name>
    <dbReference type="NCBI Taxonomy" id="2094558"/>
    <lineage>
        <taxon>Eukaryota</taxon>
        <taxon>Viridiplantae</taxon>
        <taxon>Streptophyta</taxon>
        <taxon>Embryophyta</taxon>
        <taxon>Tracheophyta</taxon>
        <taxon>Spermatophyta</taxon>
        <taxon>Magnoliopsida</taxon>
        <taxon>eudicotyledons</taxon>
        <taxon>Gunneridae</taxon>
        <taxon>Pentapetalae</taxon>
        <taxon>rosids</taxon>
        <taxon>fabids</taxon>
        <taxon>Rosales</taxon>
        <taxon>Rosaceae</taxon>
        <taxon>Amygdaloideae</taxon>
        <taxon>Amygdaleae</taxon>
        <taxon>Prunus</taxon>
    </lineage>
</organism>
<dbReference type="OrthoDB" id="6147534at2759"/>
<keyword evidence="4" id="KW-0539">Nucleus</keyword>
<feature type="compositionally biased region" description="Basic and acidic residues" evidence="5">
    <location>
        <begin position="882"/>
        <end position="892"/>
    </location>
</feature>
<dbReference type="InterPro" id="IPR057712">
    <property type="entry name" value="DUF7952"/>
</dbReference>
<comment type="caution">
    <text evidence="7">The sequence shown here is derived from an EMBL/GenBank/DDBJ whole genome shotgun (WGS) entry which is preliminary data.</text>
</comment>
<feature type="region of interest" description="Disordered" evidence="5">
    <location>
        <begin position="102"/>
        <end position="136"/>
    </location>
</feature>
<dbReference type="Proteomes" id="UP000250321">
    <property type="component" value="Unassembled WGS sequence"/>
</dbReference>
<feature type="compositionally biased region" description="Polar residues" evidence="5">
    <location>
        <begin position="773"/>
        <end position="784"/>
    </location>
</feature>
<evidence type="ECO:0000256" key="3">
    <source>
        <dbReference type="ARBA" id="ARBA00023163"/>
    </source>
</evidence>
<evidence type="ECO:0000256" key="5">
    <source>
        <dbReference type="SAM" id="MobiDB-lite"/>
    </source>
</evidence>
<feature type="region of interest" description="Disordered" evidence="5">
    <location>
        <begin position="757"/>
        <end position="862"/>
    </location>
</feature>
<dbReference type="Pfam" id="PF24662">
    <property type="entry name" value="DUF7650"/>
    <property type="match status" value="1"/>
</dbReference>
<feature type="compositionally biased region" description="Polar residues" evidence="5">
    <location>
        <begin position="814"/>
        <end position="835"/>
    </location>
</feature>
<feature type="compositionally biased region" description="Basic and acidic residues" evidence="5">
    <location>
        <begin position="787"/>
        <end position="796"/>
    </location>
</feature>
<dbReference type="PROSITE" id="PS51293">
    <property type="entry name" value="SANT"/>
    <property type="match status" value="1"/>
</dbReference>
<feature type="compositionally biased region" description="Basic and acidic residues" evidence="5">
    <location>
        <begin position="675"/>
        <end position="685"/>
    </location>
</feature>
<evidence type="ECO:0000256" key="1">
    <source>
        <dbReference type="ARBA" id="ARBA00004123"/>
    </source>
</evidence>
<dbReference type="GO" id="GO:0003714">
    <property type="term" value="F:transcription corepressor activity"/>
    <property type="evidence" value="ECO:0007669"/>
    <property type="project" value="TreeGrafter"/>
</dbReference>
<keyword evidence="3" id="KW-0804">Transcription</keyword>
<dbReference type="SUPFAM" id="SSF46689">
    <property type="entry name" value="Homeodomain-like"/>
    <property type="match status" value="1"/>
</dbReference>
<evidence type="ECO:0000259" key="6">
    <source>
        <dbReference type="PROSITE" id="PS51293"/>
    </source>
</evidence>
<evidence type="ECO:0000313" key="8">
    <source>
        <dbReference type="Proteomes" id="UP000250321"/>
    </source>
</evidence>
<feature type="compositionally biased region" description="Polar residues" evidence="5">
    <location>
        <begin position="797"/>
        <end position="808"/>
    </location>
</feature>
<evidence type="ECO:0000256" key="2">
    <source>
        <dbReference type="ARBA" id="ARBA00023015"/>
    </source>
</evidence>
<dbReference type="InterPro" id="IPR056067">
    <property type="entry name" value="DUF7650"/>
</dbReference>
<dbReference type="AlphaFoldDB" id="A0A314YIS7"/>
<name>A0A314YIS7_PRUYE</name>
<protein>
    <recommendedName>
        <fullName evidence="6">SANT domain-containing protein</fullName>
    </recommendedName>
</protein>
<feature type="compositionally biased region" description="Basic residues" evidence="5">
    <location>
        <begin position="126"/>
        <end position="135"/>
    </location>
</feature>
<feature type="compositionally biased region" description="Polar residues" evidence="5">
    <location>
        <begin position="847"/>
        <end position="861"/>
    </location>
</feature>
<accession>A0A314YIS7</accession>
<dbReference type="Pfam" id="PF25826">
    <property type="entry name" value="DUF7952"/>
    <property type="match status" value="1"/>
</dbReference>
<feature type="region of interest" description="Disordered" evidence="5">
    <location>
        <begin position="675"/>
        <end position="706"/>
    </location>
</feature>
<proteinExistence type="predicted"/>
<feature type="compositionally biased region" description="Basic and acidic residues" evidence="5">
    <location>
        <begin position="115"/>
        <end position="125"/>
    </location>
</feature>
<feature type="region of interest" description="Disordered" evidence="5">
    <location>
        <begin position="880"/>
        <end position="919"/>
    </location>
</feature>
<comment type="subcellular location">
    <subcellularLocation>
        <location evidence="1">Nucleus</location>
    </subcellularLocation>
</comment>
<dbReference type="GO" id="GO:0005634">
    <property type="term" value="C:nucleus"/>
    <property type="evidence" value="ECO:0007669"/>
    <property type="project" value="UniProtKB-SubCell"/>
</dbReference>
<evidence type="ECO:0000313" key="7">
    <source>
        <dbReference type="EMBL" id="PQQ06483.1"/>
    </source>
</evidence>
<dbReference type="InterPro" id="IPR017884">
    <property type="entry name" value="SANT_dom"/>
</dbReference>
<feature type="domain" description="SANT" evidence="6">
    <location>
        <begin position="184"/>
        <end position="235"/>
    </location>
</feature>
<sequence length="951" mass="106154">MEVSQMESAQPDHVGDCIKETSIKHLFYPGTPDISNVFGEQQVSPRVGDEYQVEIPLMNVEAEKLKLLTNPADSKVVDVSHDFLVGLPVPIIWSDEVKNIEDKGLESPTNPDDADNAKRSQETRNSKKNRTRIKKKSSELKVEPLEFGLVQGEESRAENLGPRLVEEDLNQSIRSKCCYPVPGSSRSPWSDAEVDGFLLGLYIFGKNFYQVQRFMEHKDMGEILSFYYGKFYRSESHRRWSECRKIRRKKCITGEKIFTGWRQRELLSRLVPHVPEEFQKALSEGYKSFAEGKTSLEEYVSLLKSTVGIHVLVETIGIGKGKEDLTGFAMEPGKNNQDFPVCPKLPTGKAFSSLTFSEIMKCLTGGFRLSKARCNDIFWEAVWPRLLANGWHSEQPKNHGYVSFKHSLVFLMPGIKKFSRKKLIKGEHYFDSVSDVLSKVASEPELLRLEAEEGPVGSWNEEGGWVPEATSDQDDQSNYRRHCYLKPRVATSNPNHMKFTVVDTSLVHGGKSCGIVQLRYSPVEFEINSTQTNCSSENEVDACENKLNEYENDTAEMRLSPKTNMAKHLTQRRFTVVDTSLVHGGKSSKVRELRCSPAVVTSVSKSTGLLREAEGNSSKDVLGKHMPDATDISLNDEVNNLSSNCRTDTTVIGGNNQLATINNTDTAEKLESQLDKETRMSDNKQPKKTALHQFKRRAKYSHSNSIGPLKRRRLTACVKAETSCLIKNCSEDLESESHGTLNSLDGVELVVSLVGPQEKESSITSLAPVKESSLGTLRGNSSGVHMSHGENEKHQTPESSNLNLPQDSMDSRNSENFVVVSQETNADSPCLSSSGMKHVDDDALGASNMNSRRQSTRNRPPTTRALEALADGFFSVKRRKRGTEVPIREKPPSRPSRKARSGVKVTSSHADTVSGVVASEEEKEVNEAFNVNKETVSKPLDQIGEKWLTSY</sequence>